<dbReference type="PANTHER" id="PTHR42754">
    <property type="entry name" value="ENDOGLUCANASE"/>
    <property type="match status" value="1"/>
</dbReference>
<organism evidence="1">
    <name type="scientific">candidate division WOR-3 bacterium</name>
    <dbReference type="NCBI Taxonomy" id="2052148"/>
    <lineage>
        <taxon>Bacteria</taxon>
        <taxon>Bacteria division WOR-3</taxon>
    </lineage>
</organism>
<accession>A0A7V0Z449</accession>
<dbReference type="SUPFAM" id="SSF50998">
    <property type="entry name" value="Quinoprotein alcohol dehydrogenase-like"/>
    <property type="match status" value="2"/>
</dbReference>
<dbReference type="InterPro" id="IPR026444">
    <property type="entry name" value="Secre_tail"/>
</dbReference>
<dbReference type="EMBL" id="DSKY01000004">
    <property type="protein sequence ID" value="HDY58252.1"/>
    <property type="molecule type" value="Genomic_DNA"/>
</dbReference>
<reference evidence="1" key="1">
    <citation type="journal article" date="2020" name="mSystems">
        <title>Genome- and Community-Level Interaction Insights into Carbon Utilization and Element Cycling Functions of Hydrothermarchaeota in Hydrothermal Sediment.</title>
        <authorList>
            <person name="Zhou Z."/>
            <person name="Liu Y."/>
            <person name="Xu W."/>
            <person name="Pan J."/>
            <person name="Luo Z.H."/>
            <person name="Li M."/>
        </authorList>
    </citation>
    <scope>NUCLEOTIDE SEQUENCE [LARGE SCALE GENOMIC DNA]</scope>
    <source>
        <strain evidence="1">SpSt-258</strain>
    </source>
</reference>
<dbReference type="PANTHER" id="PTHR42754:SF1">
    <property type="entry name" value="LIPOPROTEIN"/>
    <property type="match status" value="1"/>
</dbReference>
<evidence type="ECO:0000313" key="1">
    <source>
        <dbReference type="EMBL" id="HDY58252.1"/>
    </source>
</evidence>
<protein>
    <submittedName>
        <fullName evidence="1">T9SS type A sorting domain-containing protein</fullName>
    </submittedName>
</protein>
<gene>
    <name evidence="1" type="ORF">ENP86_01665</name>
</gene>
<dbReference type="AlphaFoldDB" id="A0A7V0Z449"/>
<name>A0A7V0Z449_UNCW3</name>
<proteinExistence type="predicted"/>
<dbReference type="NCBIfam" id="TIGR04183">
    <property type="entry name" value="Por_Secre_tail"/>
    <property type="match status" value="1"/>
</dbReference>
<dbReference type="InterPro" id="IPR011047">
    <property type="entry name" value="Quinoprotein_ADH-like_sf"/>
</dbReference>
<comment type="caution">
    <text evidence="1">The sequence shown here is derived from an EMBL/GenBank/DDBJ whole genome shotgun (WGS) entry which is preliminary data.</text>
</comment>
<sequence length="463" mass="49988">MVKSTNLTLFIIVLFSLSWASWEHTYGGATTDLGYAVKQTSDGGYIVAGASNSWSGSLADAYLVKTDGSGNLQWQQTYGGLNGEYFYSVEQTSDSGYIMAGITNAPFANDVYLLRANSNGNLVWTQTFGGSRDDRGYSALKTFDGGYIVIGYTTSFGAGGDDAYLVKTDSGGNMVWQQAIGSNLSDRAYAIRQTQDHGYIFCGASNAQSGFLTRDAWLVRTDSLGNKLWEKFYGGSGDESANALYLTSDGGYILVGATTSIGAGSYDLYIIKTDASGTLQWEKTYGGSNEEMGWSVSPTSDGGYFIVGHTASQGAGGFDVYVLKTDASGNLQWQETYGGADWDYGRLGHQTSDMGYIIAGYTMSYGAGDYDVYLIKRDPGSIKEQATASPYSVKNLSVQPNPFVTYTKVLTYETSNFSVYDATGRCIGVYSGNRIGENLVPGIYFIKLQNYNSTAVRVVKIRN</sequence>